<dbReference type="PANTHER" id="PTHR47027">
    <property type="entry name" value="REVERSE TRANSCRIPTASE DOMAIN-CONTAINING PROTEIN"/>
    <property type="match status" value="1"/>
</dbReference>
<dbReference type="AlphaFoldDB" id="C7TXU1"/>
<protein>
    <submittedName>
        <fullName evidence="2">Retrovirus-related Pol polyprotein</fullName>
    </submittedName>
</protein>
<sequence>MLQCLSLKGVPEKYINLRQDLYSNTTCRVRAYGRLSSELITSSGVRQGCLLSPFLFNFIIDILLELTLSSSGFSGVDLLPGDKLVDVEYADHIVPLGEDAEKMQDLSTTLNMNVSMFGMRFSPSKCKMLLQDWLDSAPKLVIRSEGVECASCLTYLGSLISPDGLVSDEI</sequence>
<dbReference type="InterPro" id="IPR000477">
    <property type="entry name" value="RT_dom"/>
</dbReference>
<dbReference type="Pfam" id="PF00078">
    <property type="entry name" value="RVT_1"/>
    <property type="match status" value="1"/>
</dbReference>
<name>C7TXU1_SCHJA</name>
<dbReference type="PANTHER" id="PTHR47027:SF20">
    <property type="entry name" value="REVERSE TRANSCRIPTASE-LIKE PROTEIN WITH RNA-DIRECTED DNA POLYMERASE DOMAIN"/>
    <property type="match status" value="1"/>
</dbReference>
<organism evidence="2">
    <name type="scientific">Schistosoma japonicum</name>
    <name type="common">Blood fluke</name>
    <dbReference type="NCBI Taxonomy" id="6182"/>
    <lineage>
        <taxon>Eukaryota</taxon>
        <taxon>Metazoa</taxon>
        <taxon>Spiralia</taxon>
        <taxon>Lophotrochozoa</taxon>
        <taxon>Platyhelminthes</taxon>
        <taxon>Trematoda</taxon>
        <taxon>Digenea</taxon>
        <taxon>Strigeidida</taxon>
        <taxon>Schistosomatoidea</taxon>
        <taxon>Schistosomatidae</taxon>
        <taxon>Schistosoma</taxon>
    </lineage>
</organism>
<dbReference type="EMBL" id="FN326693">
    <property type="protein sequence ID" value="CAX82417.1"/>
    <property type="molecule type" value="mRNA"/>
</dbReference>
<dbReference type="PROSITE" id="PS50878">
    <property type="entry name" value="RT_POL"/>
    <property type="match status" value="1"/>
</dbReference>
<evidence type="ECO:0000259" key="1">
    <source>
        <dbReference type="PROSITE" id="PS50878"/>
    </source>
</evidence>
<reference evidence="2" key="1">
    <citation type="journal article" date="2009" name="Nature">
        <title>The Schistosoma japonicum genome reveals features of host-parasite interplay.</title>
        <authorList>
            <person name="Liu F."/>
            <person name="Zhou Y."/>
            <person name="Wang Z.Q."/>
            <person name="Lu G."/>
            <person name="Zheng H."/>
            <person name="Brindley P.J."/>
            <person name="McManus D.P."/>
            <person name="Blair D."/>
            <person name="Zhang Q.H."/>
            <person name="Zhong Y."/>
            <person name="Wang S."/>
            <person name="Han Z.G."/>
            <person name="Chen Z."/>
        </authorList>
    </citation>
    <scope>NUCLEOTIDE SEQUENCE</scope>
    <source>
        <strain evidence="2">Anhui</strain>
    </source>
</reference>
<accession>C7TXU1</accession>
<reference evidence="2" key="2">
    <citation type="submission" date="2009-03" db="EMBL/GenBank/DDBJ databases">
        <authorList>
            <person name="Gang L."/>
        </authorList>
    </citation>
    <scope>NUCLEOTIDE SEQUENCE</scope>
    <source>
        <strain evidence="2">Anhui</strain>
    </source>
</reference>
<evidence type="ECO:0000313" key="2">
    <source>
        <dbReference type="EMBL" id="CAX82417.1"/>
    </source>
</evidence>
<proteinExistence type="evidence at transcript level"/>
<feature type="domain" description="Reverse transcriptase" evidence="1">
    <location>
        <begin position="1"/>
        <end position="160"/>
    </location>
</feature>